<feature type="compositionally biased region" description="Polar residues" evidence="1">
    <location>
        <begin position="1851"/>
        <end position="1870"/>
    </location>
</feature>
<dbReference type="OrthoDB" id="550558at2759"/>
<dbReference type="InParanoid" id="F0YBC7"/>
<feature type="domain" description="WWE" evidence="2">
    <location>
        <begin position="2666"/>
        <end position="2747"/>
    </location>
</feature>
<evidence type="ECO:0000259" key="2">
    <source>
        <dbReference type="PROSITE" id="PS50918"/>
    </source>
</evidence>
<dbReference type="Proteomes" id="UP000002729">
    <property type="component" value="Unassembled WGS sequence"/>
</dbReference>
<dbReference type="InterPro" id="IPR037197">
    <property type="entry name" value="WWE_dom_sf"/>
</dbReference>
<dbReference type="KEGG" id="aaf:AURANDRAFT_64760"/>
<dbReference type="EMBL" id="GL833130">
    <property type="protein sequence ID" value="EGB07635.1"/>
    <property type="molecule type" value="Genomic_DNA"/>
</dbReference>
<dbReference type="InterPro" id="IPR002999">
    <property type="entry name" value="Tudor"/>
</dbReference>
<dbReference type="SUPFAM" id="SSF56300">
    <property type="entry name" value="Metallo-dependent phosphatases"/>
    <property type="match status" value="1"/>
</dbReference>
<reference evidence="3 4" key="1">
    <citation type="journal article" date="2011" name="Proc. Natl. Acad. Sci. U.S.A.">
        <title>Niche of harmful alga Aureococcus anophagefferens revealed through ecogenomics.</title>
        <authorList>
            <person name="Gobler C.J."/>
            <person name="Berry D.L."/>
            <person name="Dyhrman S.T."/>
            <person name="Wilhelm S.W."/>
            <person name="Salamov A."/>
            <person name="Lobanov A.V."/>
            <person name="Zhang Y."/>
            <person name="Collier J.L."/>
            <person name="Wurch L.L."/>
            <person name="Kustka A.B."/>
            <person name="Dill B.D."/>
            <person name="Shah M."/>
            <person name="VerBerkmoes N.C."/>
            <person name="Kuo A."/>
            <person name="Terry A."/>
            <person name="Pangilinan J."/>
            <person name="Lindquist E.A."/>
            <person name="Lucas S."/>
            <person name="Paulsen I.T."/>
            <person name="Hattenrath-Lehmann T.K."/>
            <person name="Talmage S.C."/>
            <person name="Walker E.A."/>
            <person name="Koch F."/>
            <person name="Burson A.M."/>
            <person name="Marcoval M.A."/>
            <person name="Tang Y.Z."/>
            <person name="Lecleir G.R."/>
            <person name="Coyne K.J."/>
            <person name="Berg G.M."/>
            <person name="Bertrand E.M."/>
            <person name="Saito M.A."/>
            <person name="Gladyshev V.N."/>
            <person name="Grigoriev I.V."/>
        </authorList>
    </citation>
    <scope>NUCLEOTIDE SEQUENCE [LARGE SCALE GENOMIC DNA]</scope>
    <source>
        <strain evidence="4">CCMP 1984</strain>
    </source>
</reference>
<dbReference type="RefSeq" id="XP_009037633.1">
    <property type="nucleotide sequence ID" value="XM_009039385.1"/>
</dbReference>
<feature type="compositionally biased region" description="Low complexity" evidence="1">
    <location>
        <begin position="3171"/>
        <end position="3183"/>
    </location>
</feature>
<feature type="compositionally biased region" description="Low complexity" evidence="1">
    <location>
        <begin position="3196"/>
        <end position="3216"/>
    </location>
</feature>
<accession>F0YBC7</accession>
<feature type="region of interest" description="Disordered" evidence="1">
    <location>
        <begin position="3134"/>
        <end position="3216"/>
    </location>
</feature>
<feature type="compositionally biased region" description="Low complexity" evidence="1">
    <location>
        <begin position="3142"/>
        <end position="3161"/>
    </location>
</feature>
<dbReference type="GeneID" id="20224989"/>
<evidence type="ECO:0000313" key="4">
    <source>
        <dbReference type="Proteomes" id="UP000002729"/>
    </source>
</evidence>
<feature type="compositionally biased region" description="Low complexity" evidence="1">
    <location>
        <begin position="177"/>
        <end position="234"/>
    </location>
</feature>
<dbReference type="CDD" id="cd20379">
    <property type="entry name" value="Tudor_dTUD-like"/>
    <property type="match status" value="1"/>
</dbReference>
<dbReference type="Gene3D" id="3.40.50.1820">
    <property type="entry name" value="alpha/beta hydrolase"/>
    <property type="match status" value="1"/>
</dbReference>
<feature type="region of interest" description="Disordered" evidence="1">
    <location>
        <begin position="162"/>
        <end position="249"/>
    </location>
</feature>
<dbReference type="eggNOG" id="ENOG502QPJI">
    <property type="taxonomic scope" value="Eukaryota"/>
</dbReference>
<dbReference type="Gene3D" id="3.60.21.10">
    <property type="match status" value="1"/>
</dbReference>
<proteinExistence type="predicted"/>
<feature type="compositionally biased region" description="Pro residues" evidence="1">
    <location>
        <begin position="235"/>
        <end position="245"/>
    </location>
</feature>
<evidence type="ECO:0000313" key="3">
    <source>
        <dbReference type="EMBL" id="EGB07635.1"/>
    </source>
</evidence>
<feature type="compositionally biased region" description="Low complexity" evidence="1">
    <location>
        <begin position="767"/>
        <end position="782"/>
    </location>
</feature>
<dbReference type="SMART" id="SM00333">
    <property type="entry name" value="TUDOR"/>
    <property type="match status" value="1"/>
</dbReference>
<dbReference type="GO" id="GO:0016787">
    <property type="term" value="F:hydrolase activity"/>
    <property type="evidence" value="ECO:0007669"/>
    <property type="project" value="InterPro"/>
</dbReference>
<dbReference type="Gene3D" id="2.30.30.140">
    <property type="match status" value="1"/>
</dbReference>
<dbReference type="InterPro" id="IPR004170">
    <property type="entry name" value="WWE_dom"/>
</dbReference>
<feature type="region of interest" description="Disordered" evidence="1">
    <location>
        <begin position="1851"/>
        <end position="1888"/>
    </location>
</feature>
<evidence type="ECO:0000256" key="1">
    <source>
        <dbReference type="SAM" id="MobiDB-lite"/>
    </source>
</evidence>
<dbReference type="PROSITE" id="PS50918">
    <property type="entry name" value="WWE"/>
    <property type="match status" value="1"/>
</dbReference>
<protein>
    <recommendedName>
        <fullName evidence="2">WWE domain-containing protein</fullName>
    </recommendedName>
</protein>
<dbReference type="PANTHER" id="PTHR36492:SF2">
    <property type="entry name" value="[ACYL-CARRIER-PROTEIN] PHOSPHODIESTERASE PPTH"/>
    <property type="match status" value="1"/>
</dbReference>
<feature type="compositionally biased region" description="Low complexity" evidence="1">
    <location>
        <begin position="1871"/>
        <end position="1888"/>
    </location>
</feature>
<dbReference type="InterPro" id="IPR052963">
    <property type="entry name" value="Pantetheine_PDE"/>
</dbReference>
<feature type="region of interest" description="Disordered" evidence="1">
    <location>
        <begin position="2098"/>
        <end position="2119"/>
    </location>
</feature>
<feature type="region of interest" description="Disordered" evidence="1">
    <location>
        <begin position="761"/>
        <end position="782"/>
    </location>
</feature>
<dbReference type="Pfam" id="PF02825">
    <property type="entry name" value="WWE"/>
    <property type="match status" value="1"/>
</dbReference>
<dbReference type="Gene3D" id="3.30.720.50">
    <property type="match status" value="1"/>
</dbReference>
<sequence>MTTAVDFCFVDAEDEPVELERFYFTIFDVDQQRKENRHSELLCVDSDQYDSYVLAGATSLDIEERDVACDGSPGASTTFASTSAGFECADCAQCAENEALAEYFPIDQSARSVMFVFKQPRDCFRLVYDVPCDDCFLDATTGFNGGRNFIFGGSSSLCDWPTRAPTHAPTTGRPTESHAPSATAAPSVAPTASAPPSATPAPSGTASPTAAPTTAAPSYTPAPTATASPTVEPSSPLPSASPAPSAPTAAPSTLWNICDGPEYELYIEGSILKANNLGGVGPGDDSDEVLRYSEVTEKDGRPVDLVVSVQDGHEYEVADNYADYQGVWEMFGQINVRDDSTAHLRFSFVDSETDEPVVLRRFYVTVFDIDQQRHTERLCLNDDQFDEYVLRDSTSLNVETHDTACDGSEGSSVTFASTAAGFIYTTGEECDQCVDQGFDEYFPIDQAERSVMFVFRAPRSSFDLSYTLPCVDCFLDATTGFNGGRNFLFGGSSSLCIWPTPTPTVATTEYWGICDGPEYELSIDATEITMNNLGGVGPNADDDPVLRYAHVTEKDERPVDLVVSVRDGHEYLTADNFAEYQGAWEMFGQINVRDDSTAHLTFSFVDSETSAPVVLERFYVTVFDIDQQRSENRHTERLCVDNDQYDEYVLRESASLVFEAQDTACDGSEGSSVTFQSTEAGFICEDCDQCIDQGFDEYFPIDQAERSVMFVFRAPRSSFDLSYTLPCVDCFLDATTGFNGGRNFLFGGSSSLCVWPTPAPTSRPSDAPTRVPATPTAVPTSSAPTTDDFYWHTCEDPFHDFSLENDVAGAGELLRFAAATTLDGAAVDLVVAAADGAAGDGVSGATRDKFGFVGVPDDARVDLELAFEDAGGDAVALRRFYVSVVDIDVEAGRREELCVDDGEYDEYVLGKNSSLSVEARDAACDGGPGASTVFAATEAGFSCDDPTNPMRLNTVFCEECRECLDDGLELVSALAFPVVHTERGVMFVLREKRSAMRLSYAVACDGCEAGGASGMLFAGASSLCTFESEAWETCNDGDATLQLEGAELVSNNLGGAGPVFSDPEVLRYAGVVERTDDSPVDLVVSAVDGAYRTADNYALYQGLWNQYGQINVRDNSTARLRFSFVDAATDLAVGLERFYVTIFDIDQQRKPNRHREMLCIDDDQYEDYVLGGDPTLDVSSSPRRCDGSAGSTSTSFLSTAAGFICDNPSGAASDPLDLGTVVCAECDQCVAQGFDAYFPINQADRSVMFTFEKERMSFDLSYTLPCEDCFLEELTGFNGGRNFLFGGESSLCAWPTMAPTAPAWVTCSGSDVALEIEGAELVANNLGGAGPAFGDEPVLRYADVWRGDGSPVDLVVSVQEGTDYAVADDYANYQGLWNQYGQINVRDNSTAHLVFSFVDSATERPVGLERFYFTIFDIDQQRNENRHREMLCAASASTKRGAPMLTLDRAGIDDDQYDDYVLGGDPTLEISRRATRCDGSAGASTTFLSTAAGFECDNPQDPQFLGTVACEDCAQCVDQGFDEYFPIDQADRSVMFTFREARDSFTLSYTLPCADCFLDATTGFNGGRNFLFGGESSLCAWPTPAPTAPADAWPACDGAAYDFDLSAATLAANDLGGAGPDAGDAPVIRYAGATVKDARPVDLEVSAVGEYLPADDLAGQGLDGAVGRVSVRDNSTARLRFAFKDGYDGGSVDLAEFYVTFLDLDGDADPRRHRETLCVDDDAFDDYVVSENSELAVAARERRCDGSRGSSVTFSSTAAGFDCDDAAAPDDLELVTCARCDECAAEGLDAFFPVDQRDRAVMLVFREPRASFEVSYGVPCLDCLTPDLVGFHGGRHASFAGASSLCSWPTSAPTLSPKPSTRPTVTNVTGAPSTSPAPSLSPAPTASVAPSAAAPDVLVLSQDSASSEAQEVTVLVAGAEVRACPLSMVLLSGLAATAAVGAVRARVPMVDKVPTGPETTAALLGGIADAGMDAAFMCEQYHRENNRAFFWASLLAALAHSTLGSALLLRLVRHARRRDLLDGALMGEHRSLFAAVLVFATTHKADLGKLLPWRRSAGAELYDVEHRDGTVERRVGEELLRQREKMAAAVVGGGPAAADAVEVSSDDEPPADDGRPLKRGARVEARYAGGDDLYFRGRVVAVSPAGDLFDVRYDHGETEACVHRSRLRRVSGFEAGAVVDYQAPEGSWRRCKVVKARGRRGSAAEKFGYPSSALFAAATASTVIGCAAQLAVKVAAVAYGRRDAVTVINLSSNACTMLYALLSVLRLARSRLYRRRGRKATAHDTGVEIWRLVEALVVEDDDDDKKPAVRDAVELPAIEKKMLEDARDPFEEIEDAEAIRIDFEAESPAKNDLTCGCGPAAMPEPGVEAWYNYFSSNGGTLQHDAIDLEHLAAVAADVHAIMDAEIARLGGAARRVALGGNSQGGTVALHAALTHARGLDLACLVLGCTLLLDATPAPREPPEDPPPLFIFSAERDMEYLPAFQRLAFGRLAAVGFDVESHVEPGLDHYSVSRAELFHTAAWLRRALFGDAVVPEYRDRPNAPPAKFDDVMDAPLPAWWLQALLHGHRQPHKLHDEEVALMPDAWRPVFFADGSNERGGMTETPEPLDVVEIVGKKGALCRAAAALSSDAVGVLRRGTVVEVLERAAVGGTERLRLRVAGASAWCSAKLARPAAAPSHGWEVRTDGGWSAFDVDDAGDDVDAMLEASLARMDEAPVAFTKNRMRYEVSVLGLEQRNTRFGTCRKVRRRARRRPRAPRLGGPAAATRVFAVSDVHADYEENWAWLEGLPVGPYRGDVLLVAGDLGHTLPLLAAAFLKLTAVFGEVCFVPGNHELWVGDFDEDARSAKGFSSKAQPRVLEKLDPSFVARARALATAACAAVPRRGPALDSVVKFERIVALCDALGVRTKPLRVAVGDGDDLWVCPIAAWYVHGFGTPSPHPDAVARARSEFTDFTLCAWPDDVDAAPSRFDGDAGPAAYFAARNPPLPEPSTRVITFSHFLPRPELMPAKRPPSAARLDLVAGDRRVDAALRARGSRLHVFGHTHVNWDACADGVHYVQNALRYPNERRMWTSRVDSVHRCGGAPRRSSNACVPVDPEKRAADALDALRIWSSEDPDDFCILPNRCSACKFADPPQSDYSASPAAARTAATDATKRAQTQRAASPRASFSVTAKSAQPAASAATSDEGNMFRNGTQFADSPPTATAATSAACDAPASP</sequence>
<dbReference type="PANTHER" id="PTHR36492">
    <property type="match status" value="1"/>
</dbReference>
<dbReference type="InterPro" id="IPR029052">
    <property type="entry name" value="Metallo-depent_PP-like"/>
</dbReference>
<keyword evidence="4" id="KW-1185">Reference proteome</keyword>
<dbReference type="SUPFAM" id="SSF53474">
    <property type="entry name" value="alpha/beta-Hydrolases"/>
    <property type="match status" value="1"/>
</dbReference>
<dbReference type="InterPro" id="IPR029058">
    <property type="entry name" value="AB_hydrolase_fold"/>
</dbReference>
<gene>
    <name evidence="3" type="ORF">AURANDRAFT_64760</name>
</gene>
<dbReference type="Pfam" id="PF00149">
    <property type="entry name" value="Metallophos"/>
    <property type="match status" value="1"/>
</dbReference>
<dbReference type="PROSITE" id="PS50890">
    <property type="entry name" value="PUA"/>
    <property type="match status" value="1"/>
</dbReference>
<organism evidence="4">
    <name type="scientific">Aureococcus anophagefferens</name>
    <name type="common">Harmful bloom alga</name>
    <dbReference type="NCBI Taxonomy" id="44056"/>
    <lineage>
        <taxon>Eukaryota</taxon>
        <taxon>Sar</taxon>
        <taxon>Stramenopiles</taxon>
        <taxon>Ochrophyta</taxon>
        <taxon>Pelagophyceae</taxon>
        <taxon>Pelagomonadales</taxon>
        <taxon>Pelagomonadaceae</taxon>
        <taxon>Aureococcus</taxon>
    </lineage>
</organism>
<name>F0YBC7_AURAN</name>
<dbReference type="InterPro" id="IPR004843">
    <property type="entry name" value="Calcineurin-like_PHP"/>
</dbReference>
<dbReference type="CDD" id="cd00838">
    <property type="entry name" value="MPP_superfamily"/>
    <property type="match status" value="2"/>
</dbReference>